<dbReference type="GO" id="GO:0003876">
    <property type="term" value="F:AMP deaminase activity"/>
    <property type="evidence" value="ECO:0007669"/>
    <property type="project" value="InterPro"/>
</dbReference>
<organism evidence="2 5">
    <name type="scientific">Perkinsus olseni</name>
    <name type="common">Perkinsus atlanticus</name>
    <dbReference type="NCBI Taxonomy" id="32597"/>
    <lineage>
        <taxon>Eukaryota</taxon>
        <taxon>Sar</taxon>
        <taxon>Alveolata</taxon>
        <taxon>Perkinsozoa</taxon>
        <taxon>Perkinsea</taxon>
        <taxon>Perkinsida</taxon>
        <taxon>Perkinsidae</taxon>
        <taxon>Perkinsus</taxon>
    </lineage>
</organism>
<dbReference type="EMBL" id="JABANO010009398">
    <property type="protein sequence ID" value="KAF4746915.1"/>
    <property type="molecule type" value="Genomic_DNA"/>
</dbReference>
<evidence type="ECO:0000256" key="1">
    <source>
        <dbReference type="ARBA" id="ARBA00006676"/>
    </source>
</evidence>
<comment type="caution">
    <text evidence="2">The sequence shown here is derived from an EMBL/GenBank/DDBJ whole genome shotgun (WGS) entry which is preliminary data.</text>
</comment>
<dbReference type="InterPro" id="IPR006329">
    <property type="entry name" value="AMPD"/>
</dbReference>
<dbReference type="InterPro" id="IPR032466">
    <property type="entry name" value="Metal_Hydrolase"/>
</dbReference>
<dbReference type="GO" id="GO:0032264">
    <property type="term" value="P:IMP salvage"/>
    <property type="evidence" value="ECO:0007669"/>
    <property type="project" value="InterPro"/>
</dbReference>
<gene>
    <name evidence="2" type="ORF">FOZ62_019020</name>
    <name evidence="3" type="ORF">FOZ63_020885</name>
</gene>
<dbReference type="PANTHER" id="PTHR11359">
    <property type="entry name" value="AMP DEAMINASE"/>
    <property type="match status" value="1"/>
</dbReference>
<sequence length="129" mass="15608">NHGLIHENNRWMIQIPRLYSIYKKNGEIQNFQQFLSNIFEPLFEATFDPEAHPEVYKFMDQVSGFDTVDDESKSPMPNDRNFSSRQLTPDRWDLADNPSYKYYSYYIYANIRVLNMLREHRGLRPFDFR</sequence>
<dbReference type="Proteomes" id="UP000553632">
    <property type="component" value="Unassembled WGS sequence"/>
</dbReference>
<proteinExistence type="inferred from homology"/>
<comment type="similarity">
    <text evidence="1">Belongs to the metallo-dependent hydrolases superfamily. Adenosine and AMP deaminases family.</text>
</comment>
<dbReference type="Gene3D" id="3.20.20.140">
    <property type="entry name" value="Metal-dependent hydrolases"/>
    <property type="match status" value="1"/>
</dbReference>
<name>A0A7J6RGQ6_PEROL</name>
<dbReference type="SUPFAM" id="SSF51556">
    <property type="entry name" value="Metallo-dependent hydrolases"/>
    <property type="match status" value="1"/>
</dbReference>
<evidence type="ECO:0000313" key="5">
    <source>
        <dbReference type="Proteomes" id="UP000574390"/>
    </source>
</evidence>
<evidence type="ECO:0008006" key="6">
    <source>
        <dbReference type="Google" id="ProtNLM"/>
    </source>
</evidence>
<dbReference type="AlphaFoldDB" id="A0A7J6RGQ6"/>
<accession>A0A7J6RGQ6</accession>
<dbReference type="PANTHER" id="PTHR11359:SF0">
    <property type="entry name" value="AMP DEAMINASE"/>
    <property type="match status" value="1"/>
</dbReference>
<feature type="non-terminal residue" evidence="2">
    <location>
        <position position="129"/>
    </location>
</feature>
<protein>
    <recommendedName>
        <fullName evidence="6">AMP deaminase</fullName>
    </recommendedName>
</protein>
<dbReference type="Proteomes" id="UP000574390">
    <property type="component" value="Unassembled WGS sequence"/>
</dbReference>
<evidence type="ECO:0000313" key="4">
    <source>
        <dbReference type="Proteomes" id="UP000553632"/>
    </source>
</evidence>
<feature type="non-terminal residue" evidence="2">
    <location>
        <position position="1"/>
    </location>
</feature>
<dbReference type="EMBL" id="JABANM010022453">
    <property type="protein sequence ID" value="KAF4719582.1"/>
    <property type="molecule type" value="Genomic_DNA"/>
</dbReference>
<evidence type="ECO:0000313" key="3">
    <source>
        <dbReference type="EMBL" id="KAF4746915.1"/>
    </source>
</evidence>
<evidence type="ECO:0000313" key="2">
    <source>
        <dbReference type="EMBL" id="KAF4719582.1"/>
    </source>
</evidence>
<dbReference type="GO" id="GO:0005829">
    <property type="term" value="C:cytosol"/>
    <property type="evidence" value="ECO:0007669"/>
    <property type="project" value="TreeGrafter"/>
</dbReference>
<reference evidence="4 5" key="1">
    <citation type="submission" date="2020-04" db="EMBL/GenBank/DDBJ databases">
        <title>Perkinsus olseni comparative genomics.</title>
        <authorList>
            <person name="Bogema D.R."/>
        </authorList>
    </citation>
    <scope>NUCLEOTIDE SEQUENCE [LARGE SCALE GENOMIC DNA]</scope>
    <source>
        <strain evidence="2">ATCC PRA-205</strain>
        <strain evidence="3 4">ATCC PRA-207</strain>
    </source>
</reference>
<dbReference type="GO" id="GO:0046033">
    <property type="term" value="P:AMP metabolic process"/>
    <property type="evidence" value="ECO:0007669"/>
    <property type="project" value="TreeGrafter"/>
</dbReference>
<dbReference type="Pfam" id="PF19326">
    <property type="entry name" value="AMP_deaminase"/>
    <property type="match status" value="1"/>
</dbReference>
<keyword evidence="4" id="KW-1185">Reference proteome</keyword>